<dbReference type="EMBL" id="ML986579">
    <property type="protein sequence ID" value="KAF2270705.1"/>
    <property type="molecule type" value="Genomic_DNA"/>
</dbReference>
<sequence>MLASPGSGSPAAPEAECVAPSKCEYRPPCTLSPRKASGHWDRSGEANFNRAAAVLLTLTQHPDSPRGLLEGGMAQANPGRPQTVALAFFWIRETSSNRAQGPLEGLPGTLLPGDPQSAVCHSAGAFGTLSSGGMAVAWLAGVAVDSGQWVRQPFGIILCRRCLALSAR</sequence>
<accession>A0A9P4NCV8</accession>
<keyword evidence="2" id="KW-1185">Reference proteome</keyword>
<name>A0A9P4NCV8_9PLEO</name>
<evidence type="ECO:0000313" key="1">
    <source>
        <dbReference type="EMBL" id="KAF2270705.1"/>
    </source>
</evidence>
<gene>
    <name evidence="1" type="ORF">CC78DRAFT_573995</name>
</gene>
<comment type="caution">
    <text evidence="1">The sequence shown here is derived from an EMBL/GenBank/DDBJ whole genome shotgun (WGS) entry which is preliminary data.</text>
</comment>
<protein>
    <submittedName>
        <fullName evidence="1">Uncharacterized protein</fullName>
    </submittedName>
</protein>
<organism evidence="1 2">
    <name type="scientific">Lojkania enalia</name>
    <dbReference type="NCBI Taxonomy" id="147567"/>
    <lineage>
        <taxon>Eukaryota</taxon>
        <taxon>Fungi</taxon>
        <taxon>Dikarya</taxon>
        <taxon>Ascomycota</taxon>
        <taxon>Pezizomycotina</taxon>
        <taxon>Dothideomycetes</taxon>
        <taxon>Pleosporomycetidae</taxon>
        <taxon>Pleosporales</taxon>
        <taxon>Pleosporales incertae sedis</taxon>
        <taxon>Lojkania</taxon>
    </lineage>
</organism>
<reference evidence="2" key="1">
    <citation type="journal article" date="2020" name="Stud. Mycol.">
        <title>101 Dothideomycetes genomes: A test case for predicting lifestyles and emergence of pathogens.</title>
        <authorList>
            <person name="Haridas S."/>
            <person name="Albert R."/>
            <person name="Binder M."/>
            <person name="Bloem J."/>
            <person name="LaButti K."/>
            <person name="Salamov A."/>
            <person name="Andreopoulos B."/>
            <person name="Baker S."/>
            <person name="Barry K."/>
            <person name="Bills G."/>
            <person name="Bluhm B."/>
            <person name="Cannon C."/>
            <person name="Castanera R."/>
            <person name="Culley D."/>
            <person name="Daum C."/>
            <person name="Ezra D."/>
            <person name="Gonzalez J."/>
            <person name="Henrissat B."/>
            <person name="Kuo A."/>
            <person name="Liang C."/>
            <person name="Lipzen A."/>
            <person name="Lutzoni F."/>
            <person name="Magnuson J."/>
            <person name="Mondo S."/>
            <person name="Nolan M."/>
            <person name="Ohm R."/>
            <person name="Pangilinan J."/>
            <person name="Park H.-J."/>
            <person name="Ramirez L."/>
            <person name="Alfaro M."/>
            <person name="Sun H."/>
            <person name="Tritt A."/>
            <person name="Yoshinaga Y."/>
            <person name="Zwiers L.-H."/>
            <person name="Turgeon B."/>
            <person name="Goodwin S."/>
            <person name="Spatafora J."/>
            <person name="Crous P."/>
            <person name="Grigoriev I."/>
        </authorList>
    </citation>
    <scope>NUCLEOTIDE SEQUENCE [LARGE SCALE GENOMIC DNA]</scope>
    <source>
        <strain evidence="2">CBS 304.66</strain>
    </source>
</reference>
<dbReference type="Proteomes" id="UP000800093">
    <property type="component" value="Unassembled WGS sequence"/>
</dbReference>
<proteinExistence type="predicted"/>
<evidence type="ECO:0000313" key="2">
    <source>
        <dbReference type="Proteomes" id="UP000800093"/>
    </source>
</evidence>
<dbReference type="AlphaFoldDB" id="A0A9P4NCV8"/>